<organism evidence="1 2">
    <name type="scientific">Stephania yunnanensis</name>
    <dbReference type="NCBI Taxonomy" id="152371"/>
    <lineage>
        <taxon>Eukaryota</taxon>
        <taxon>Viridiplantae</taxon>
        <taxon>Streptophyta</taxon>
        <taxon>Embryophyta</taxon>
        <taxon>Tracheophyta</taxon>
        <taxon>Spermatophyta</taxon>
        <taxon>Magnoliopsida</taxon>
        <taxon>Ranunculales</taxon>
        <taxon>Menispermaceae</taxon>
        <taxon>Menispermoideae</taxon>
        <taxon>Cissampelideae</taxon>
        <taxon>Stephania</taxon>
    </lineage>
</organism>
<accession>A0AAP0P990</accession>
<dbReference type="EMBL" id="JBBNAF010000006">
    <property type="protein sequence ID" value="KAK9134799.1"/>
    <property type="molecule type" value="Genomic_DNA"/>
</dbReference>
<sequence length="63" mass="6527">MISFFLSPLSPVTEPSHFSLSHRCFLLLILPPLSLFPAISCPSLNFLAVAAIGAGGGSAIVEA</sequence>
<reference evidence="1 2" key="1">
    <citation type="submission" date="2024-01" db="EMBL/GenBank/DDBJ databases">
        <title>Genome assemblies of Stephania.</title>
        <authorList>
            <person name="Yang L."/>
        </authorList>
    </citation>
    <scope>NUCLEOTIDE SEQUENCE [LARGE SCALE GENOMIC DNA]</scope>
    <source>
        <strain evidence="1">YNDBR</strain>
        <tissue evidence="1">Leaf</tissue>
    </source>
</reference>
<comment type="caution">
    <text evidence="1">The sequence shown here is derived from an EMBL/GenBank/DDBJ whole genome shotgun (WGS) entry which is preliminary data.</text>
</comment>
<name>A0AAP0P990_9MAGN</name>
<dbReference type="Proteomes" id="UP001420932">
    <property type="component" value="Unassembled WGS sequence"/>
</dbReference>
<evidence type="ECO:0000313" key="1">
    <source>
        <dbReference type="EMBL" id="KAK9134799.1"/>
    </source>
</evidence>
<protein>
    <submittedName>
        <fullName evidence="1">Uncharacterized protein</fullName>
    </submittedName>
</protein>
<gene>
    <name evidence="1" type="ORF">Syun_014129</name>
</gene>
<evidence type="ECO:0000313" key="2">
    <source>
        <dbReference type="Proteomes" id="UP001420932"/>
    </source>
</evidence>
<dbReference type="AlphaFoldDB" id="A0AAP0P990"/>
<keyword evidence="2" id="KW-1185">Reference proteome</keyword>
<proteinExistence type="predicted"/>